<dbReference type="AlphaFoldDB" id="A0A8H5GH97"/>
<dbReference type="Proteomes" id="UP000559256">
    <property type="component" value="Unassembled WGS sequence"/>
</dbReference>
<dbReference type="OrthoDB" id="432970at2759"/>
<evidence type="ECO:0000256" key="5">
    <source>
        <dbReference type="PROSITE-ProRule" id="PRU00134"/>
    </source>
</evidence>
<dbReference type="Gene3D" id="1.25.40.20">
    <property type="entry name" value="Ankyrin repeat-containing domain"/>
    <property type="match status" value="1"/>
</dbReference>
<feature type="repeat" description="ANK" evidence="4">
    <location>
        <begin position="190"/>
        <end position="215"/>
    </location>
</feature>
<gene>
    <name evidence="7" type="ORF">D9758_008095</name>
</gene>
<evidence type="ECO:0000256" key="1">
    <source>
        <dbReference type="ARBA" id="ARBA00022723"/>
    </source>
</evidence>
<evidence type="ECO:0000256" key="2">
    <source>
        <dbReference type="ARBA" id="ARBA00022771"/>
    </source>
</evidence>
<sequence length="536" mass="61417">MSQYHPRLPQDLITRFATDPDTKTSEIFTQKSRETLRFQVLLRRLTSVEYNETHLSLYSEIHWPCDAITSFGATPLSPEIGRNLDNFGPGAKKSWLHASIRQEGDIPSVYEFIRMGIDSDGVTPLFFTMELLFMFSRTYDIAIRQPESVIRMKTMFPDINPGCIKKTMGKLATIAKLLIEQHADVDVGAFGFTPLLLAADSGQWDFVRLLLLHGARRPGLHDPQPRSSAARVRLSLLIQETKATNPRPARPCPCWSGKTLSECHAASLHPYPEHFLCGCGALRTYADCCGKRGIVIEEKWNEDLRRIKAIQHQRFLAPRNGDKTTVEAVMEDDEKFWKLVNANPELKVVQPYLDHVKKHKGQVTMLMLKKLGREAEMDPAFLFALDNVPWIPKPWEGIISKIESYDSMREWNAHVDRYIATIPDPRPRIEIEIQSKIGPHGGPLYRFCEAKGCNKVEGRELEKMQGCAGCHLVFYCSRECQKRDWKEHKTECKAKTHRPQQLHSQWLLDWCASETLFRRDPVFQETYDAVGSPTRL</sequence>
<dbReference type="InterPro" id="IPR002893">
    <property type="entry name" value="Znf_MYND"/>
</dbReference>
<protein>
    <recommendedName>
        <fullName evidence="6">MYND-type domain-containing protein</fullName>
    </recommendedName>
</protein>
<reference evidence="7 8" key="1">
    <citation type="journal article" date="2020" name="ISME J.">
        <title>Uncovering the hidden diversity of litter-decomposition mechanisms in mushroom-forming fungi.</title>
        <authorList>
            <person name="Floudas D."/>
            <person name="Bentzer J."/>
            <person name="Ahren D."/>
            <person name="Johansson T."/>
            <person name="Persson P."/>
            <person name="Tunlid A."/>
        </authorList>
    </citation>
    <scope>NUCLEOTIDE SEQUENCE [LARGE SCALE GENOMIC DNA]</scope>
    <source>
        <strain evidence="7 8">CBS 291.85</strain>
    </source>
</reference>
<dbReference type="SUPFAM" id="SSF48403">
    <property type="entry name" value="Ankyrin repeat"/>
    <property type="match status" value="1"/>
</dbReference>
<dbReference type="PROSITE" id="PS50865">
    <property type="entry name" value="ZF_MYND_2"/>
    <property type="match status" value="1"/>
</dbReference>
<keyword evidence="3" id="KW-0862">Zinc</keyword>
<dbReference type="PROSITE" id="PS50297">
    <property type="entry name" value="ANK_REP_REGION"/>
    <property type="match status" value="1"/>
</dbReference>
<dbReference type="InterPro" id="IPR002110">
    <property type="entry name" value="Ankyrin_rpt"/>
</dbReference>
<dbReference type="Pfam" id="PF01753">
    <property type="entry name" value="zf-MYND"/>
    <property type="match status" value="1"/>
</dbReference>
<dbReference type="Pfam" id="PF00023">
    <property type="entry name" value="Ank"/>
    <property type="match status" value="1"/>
</dbReference>
<evidence type="ECO:0000313" key="7">
    <source>
        <dbReference type="EMBL" id="KAF5364996.1"/>
    </source>
</evidence>
<keyword evidence="4" id="KW-0040">ANK repeat</keyword>
<proteinExistence type="predicted"/>
<dbReference type="PROSITE" id="PS50088">
    <property type="entry name" value="ANK_REPEAT"/>
    <property type="match status" value="1"/>
</dbReference>
<feature type="domain" description="MYND-type" evidence="6">
    <location>
        <begin position="450"/>
        <end position="492"/>
    </location>
</feature>
<evidence type="ECO:0000313" key="8">
    <source>
        <dbReference type="Proteomes" id="UP000559256"/>
    </source>
</evidence>
<keyword evidence="8" id="KW-1185">Reference proteome</keyword>
<dbReference type="SUPFAM" id="SSF144232">
    <property type="entry name" value="HIT/MYND zinc finger-like"/>
    <property type="match status" value="1"/>
</dbReference>
<dbReference type="InterPro" id="IPR036770">
    <property type="entry name" value="Ankyrin_rpt-contain_sf"/>
</dbReference>
<name>A0A8H5GH97_9AGAR</name>
<dbReference type="GO" id="GO:0008270">
    <property type="term" value="F:zinc ion binding"/>
    <property type="evidence" value="ECO:0007669"/>
    <property type="project" value="UniProtKB-KW"/>
</dbReference>
<dbReference type="EMBL" id="JAACJM010000030">
    <property type="protein sequence ID" value="KAF5364996.1"/>
    <property type="molecule type" value="Genomic_DNA"/>
</dbReference>
<evidence type="ECO:0000259" key="6">
    <source>
        <dbReference type="PROSITE" id="PS50865"/>
    </source>
</evidence>
<evidence type="ECO:0000256" key="4">
    <source>
        <dbReference type="PROSITE-ProRule" id="PRU00023"/>
    </source>
</evidence>
<keyword evidence="2 5" id="KW-0863">Zinc-finger</keyword>
<evidence type="ECO:0000256" key="3">
    <source>
        <dbReference type="ARBA" id="ARBA00022833"/>
    </source>
</evidence>
<keyword evidence="1" id="KW-0479">Metal-binding</keyword>
<comment type="caution">
    <text evidence="7">The sequence shown here is derived from an EMBL/GenBank/DDBJ whole genome shotgun (WGS) entry which is preliminary data.</text>
</comment>
<organism evidence="7 8">
    <name type="scientific">Tetrapyrgos nigripes</name>
    <dbReference type="NCBI Taxonomy" id="182062"/>
    <lineage>
        <taxon>Eukaryota</taxon>
        <taxon>Fungi</taxon>
        <taxon>Dikarya</taxon>
        <taxon>Basidiomycota</taxon>
        <taxon>Agaricomycotina</taxon>
        <taxon>Agaricomycetes</taxon>
        <taxon>Agaricomycetidae</taxon>
        <taxon>Agaricales</taxon>
        <taxon>Marasmiineae</taxon>
        <taxon>Marasmiaceae</taxon>
        <taxon>Tetrapyrgos</taxon>
    </lineage>
</organism>
<dbReference type="Gene3D" id="6.10.140.2220">
    <property type="match status" value="1"/>
</dbReference>
<accession>A0A8H5GH97</accession>